<evidence type="ECO:0000256" key="10">
    <source>
        <dbReference type="ARBA" id="ARBA00047571"/>
    </source>
</evidence>
<evidence type="ECO:0000256" key="12">
    <source>
        <dbReference type="SAM" id="Phobius"/>
    </source>
</evidence>
<evidence type="ECO:0000256" key="5">
    <source>
        <dbReference type="ARBA" id="ARBA00022691"/>
    </source>
</evidence>
<feature type="region of interest" description="Disordered" evidence="11">
    <location>
        <begin position="527"/>
        <end position="851"/>
    </location>
</feature>
<feature type="compositionally biased region" description="Basic and acidic residues" evidence="11">
    <location>
        <begin position="1"/>
        <end position="16"/>
    </location>
</feature>
<dbReference type="InterPro" id="IPR001214">
    <property type="entry name" value="SET_dom"/>
</dbReference>
<dbReference type="PANTHER" id="PTHR45814:SF2">
    <property type="entry name" value="HISTONE-LYSINE N-METHYLTRANSFERASE SETD1"/>
    <property type="match status" value="1"/>
</dbReference>
<comment type="catalytic activity">
    <reaction evidence="10">
        <text>L-lysyl(4)-[histone H3] + 3 S-adenosyl-L-methionine = N(6),N(6),N(6)-trimethyl-L-lysyl(4)-[histone H3] + 3 S-adenosyl-L-homocysteine + 3 H(+)</text>
        <dbReference type="Rhea" id="RHEA:60260"/>
        <dbReference type="Rhea" id="RHEA-COMP:15537"/>
        <dbReference type="Rhea" id="RHEA-COMP:15547"/>
        <dbReference type="ChEBI" id="CHEBI:15378"/>
        <dbReference type="ChEBI" id="CHEBI:29969"/>
        <dbReference type="ChEBI" id="CHEBI:57856"/>
        <dbReference type="ChEBI" id="CHEBI:59789"/>
        <dbReference type="ChEBI" id="CHEBI:61961"/>
        <dbReference type="EC" id="2.1.1.354"/>
    </reaction>
</comment>
<feature type="region of interest" description="Disordered" evidence="11">
    <location>
        <begin position="1109"/>
        <end position="1160"/>
    </location>
</feature>
<evidence type="ECO:0000256" key="8">
    <source>
        <dbReference type="ARBA" id="ARBA00023163"/>
    </source>
</evidence>
<feature type="region of interest" description="Disordered" evidence="11">
    <location>
        <begin position="421"/>
        <end position="503"/>
    </location>
</feature>
<keyword evidence="15" id="KW-1185">Reference proteome</keyword>
<feature type="compositionally biased region" description="Basic and acidic residues" evidence="11">
    <location>
        <begin position="1150"/>
        <end position="1160"/>
    </location>
</feature>
<evidence type="ECO:0000313" key="14">
    <source>
        <dbReference type="EMBL" id="KAG0554760.1"/>
    </source>
</evidence>
<feature type="compositionally biased region" description="Basic and acidic residues" evidence="11">
    <location>
        <begin position="63"/>
        <end position="76"/>
    </location>
</feature>
<feature type="compositionally biased region" description="Polar residues" evidence="11">
    <location>
        <begin position="423"/>
        <end position="443"/>
    </location>
</feature>
<keyword evidence="12" id="KW-0812">Transmembrane</keyword>
<feature type="region of interest" description="Disordered" evidence="11">
    <location>
        <begin position="1"/>
        <end position="133"/>
    </location>
</feature>
<feature type="compositionally biased region" description="Basic and acidic residues" evidence="11">
    <location>
        <begin position="800"/>
        <end position="815"/>
    </location>
</feature>
<organism evidence="14 15">
    <name type="scientific">Ceratodon purpureus</name>
    <name type="common">Fire moss</name>
    <name type="synonym">Dicranum purpureum</name>
    <dbReference type="NCBI Taxonomy" id="3225"/>
    <lineage>
        <taxon>Eukaryota</taxon>
        <taxon>Viridiplantae</taxon>
        <taxon>Streptophyta</taxon>
        <taxon>Embryophyta</taxon>
        <taxon>Bryophyta</taxon>
        <taxon>Bryophytina</taxon>
        <taxon>Bryopsida</taxon>
        <taxon>Dicranidae</taxon>
        <taxon>Pseudoditrichales</taxon>
        <taxon>Ditrichaceae</taxon>
        <taxon>Ceratodon</taxon>
    </lineage>
</organism>
<feature type="compositionally biased region" description="Polar residues" evidence="11">
    <location>
        <begin position="474"/>
        <end position="486"/>
    </location>
</feature>
<evidence type="ECO:0000313" key="15">
    <source>
        <dbReference type="Proteomes" id="UP000822688"/>
    </source>
</evidence>
<feature type="compositionally biased region" description="Polar residues" evidence="11">
    <location>
        <begin position="829"/>
        <end position="842"/>
    </location>
</feature>
<protein>
    <recommendedName>
        <fullName evidence="2">[histone H3]-lysine(4) N-trimethyltransferase</fullName>
        <ecNumber evidence="2">2.1.1.354</ecNumber>
    </recommendedName>
</protein>
<reference evidence="14" key="1">
    <citation type="submission" date="2020-06" db="EMBL/GenBank/DDBJ databases">
        <title>WGS assembly of Ceratodon purpureus strain R40.</title>
        <authorList>
            <person name="Carey S.B."/>
            <person name="Jenkins J."/>
            <person name="Shu S."/>
            <person name="Lovell J.T."/>
            <person name="Sreedasyam A."/>
            <person name="Maumus F."/>
            <person name="Tiley G.P."/>
            <person name="Fernandez-Pozo N."/>
            <person name="Barry K."/>
            <person name="Chen C."/>
            <person name="Wang M."/>
            <person name="Lipzen A."/>
            <person name="Daum C."/>
            <person name="Saski C.A."/>
            <person name="Payton A.C."/>
            <person name="Mcbreen J.C."/>
            <person name="Conrad R.E."/>
            <person name="Kollar L.M."/>
            <person name="Olsson S."/>
            <person name="Huttunen S."/>
            <person name="Landis J.B."/>
            <person name="Wickett N.J."/>
            <person name="Johnson M.G."/>
            <person name="Rensing S.A."/>
            <person name="Grimwood J."/>
            <person name="Schmutz J."/>
            <person name="Mcdaniel S.F."/>
        </authorList>
    </citation>
    <scope>NUCLEOTIDE SEQUENCE</scope>
    <source>
        <strain evidence="14">R40</strain>
    </source>
</reference>
<evidence type="ECO:0000256" key="7">
    <source>
        <dbReference type="ARBA" id="ARBA00023015"/>
    </source>
</evidence>
<evidence type="ECO:0000259" key="13">
    <source>
        <dbReference type="PROSITE" id="PS50280"/>
    </source>
</evidence>
<dbReference type="Gene3D" id="3.30.1490.40">
    <property type="match status" value="1"/>
</dbReference>
<keyword evidence="5" id="KW-0949">S-adenosyl-L-methionine</keyword>
<feature type="region of interest" description="Disordered" evidence="11">
    <location>
        <begin position="959"/>
        <end position="1010"/>
    </location>
</feature>
<keyword evidence="9" id="KW-0539">Nucleus</keyword>
<evidence type="ECO:0000256" key="11">
    <source>
        <dbReference type="SAM" id="MobiDB-lite"/>
    </source>
</evidence>
<feature type="domain" description="SET" evidence="13">
    <location>
        <begin position="1467"/>
        <end position="1584"/>
    </location>
</feature>
<keyword evidence="6" id="KW-0156">Chromatin regulator</keyword>
<feature type="compositionally biased region" description="Basic and acidic residues" evidence="11">
    <location>
        <begin position="567"/>
        <end position="758"/>
    </location>
</feature>
<dbReference type="InterPro" id="IPR044570">
    <property type="entry name" value="Set1-like"/>
</dbReference>
<dbReference type="EC" id="2.1.1.354" evidence="2"/>
<evidence type="ECO:0000256" key="1">
    <source>
        <dbReference type="ARBA" id="ARBA00004123"/>
    </source>
</evidence>
<keyword evidence="4" id="KW-0808">Transferase</keyword>
<dbReference type="CDD" id="cd19169">
    <property type="entry name" value="SET_SETD1"/>
    <property type="match status" value="1"/>
</dbReference>
<feature type="transmembrane region" description="Helical" evidence="12">
    <location>
        <begin position="1598"/>
        <end position="1617"/>
    </location>
</feature>
<gene>
    <name evidence="14" type="ORF">KC19_12G116300</name>
</gene>
<dbReference type="PANTHER" id="PTHR45814">
    <property type="entry name" value="HISTONE-LYSINE N-METHYLTRANSFERASE SETD1"/>
    <property type="match status" value="1"/>
</dbReference>
<keyword evidence="12" id="KW-0472">Membrane</keyword>
<keyword evidence="8" id="KW-0804">Transcription</keyword>
<dbReference type="SUPFAM" id="SSF82199">
    <property type="entry name" value="SET domain"/>
    <property type="match status" value="1"/>
</dbReference>
<dbReference type="InterPro" id="IPR035445">
    <property type="entry name" value="GYF-like_dom_sf"/>
</dbReference>
<dbReference type="GO" id="GO:0048188">
    <property type="term" value="C:Set1C/COMPASS complex"/>
    <property type="evidence" value="ECO:0007669"/>
    <property type="project" value="InterPro"/>
</dbReference>
<dbReference type="Pfam" id="PF00856">
    <property type="entry name" value="SET"/>
    <property type="match status" value="1"/>
</dbReference>
<evidence type="ECO:0000256" key="9">
    <source>
        <dbReference type="ARBA" id="ARBA00023242"/>
    </source>
</evidence>
<dbReference type="InterPro" id="IPR046341">
    <property type="entry name" value="SET_dom_sf"/>
</dbReference>
<accession>A0A8T0G6V5</accession>
<evidence type="ECO:0000256" key="2">
    <source>
        <dbReference type="ARBA" id="ARBA00012182"/>
    </source>
</evidence>
<feature type="compositionally biased region" description="Basic and acidic residues" evidence="11">
    <location>
        <begin position="768"/>
        <end position="785"/>
    </location>
</feature>
<dbReference type="SUPFAM" id="SSF55277">
    <property type="entry name" value="GYF domain"/>
    <property type="match status" value="1"/>
</dbReference>
<evidence type="ECO:0000256" key="4">
    <source>
        <dbReference type="ARBA" id="ARBA00022679"/>
    </source>
</evidence>
<dbReference type="GO" id="GO:0140999">
    <property type="term" value="F:histone H3K4 trimethyltransferase activity"/>
    <property type="evidence" value="ECO:0007669"/>
    <property type="project" value="UniProtKB-EC"/>
</dbReference>
<comment type="subcellular location">
    <subcellularLocation>
        <location evidence="1">Nucleus</location>
    </subcellularLocation>
</comment>
<dbReference type="Proteomes" id="UP000822688">
    <property type="component" value="Chromosome 12"/>
</dbReference>
<dbReference type="PROSITE" id="PS50280">
    <property type="entry name" value="SET"/>
    <property type="match status" value="1"/>
</dbReference>
<feature type="compositionally biased region" description="Basic and acidic residues" evidence="11">
    <location>
        <begin position="539"/>
        <end position="557"/>
    </location>
</feature>
<dbReference type="GO" id="GO:0032259">
    <property type="term" value="P:methylation"/>
    <property type="evidence" value="ECO:0007669"/>
    <property type="project" value="UniProtKB-KW"/>
</dbReference>
<sequence>METSRQKREASHRTDDFQMPPLHSKGEDALVSGSRSSGVSEGGSGHNGSDYDPFHPGDGTPSNEDKEQELRHDATSDGKNVPKSSSYVVRPGSNLHNLESKNAHPSASPVALTPSKTTDGTERDGNGAEAAGGNHENGWFYYNAYNYLSGPFTLEVLREGFNVGFLPGELVVYYRQDGAYSASQELKVLIGPPTVPSQLANSTPKEHLPDQVWSEKCWEYKGVDGSMQGLFSLWQLGQWLASEHLYDSLEICHRGKLVAPMPLRQLLEAANKGVLYSNTMSKDQNTTSQDDIGLPHLSSMSEIDIRSNTLSDARKTIHSLVMKSAHRSLVDGAIADYLHEWMKAPKRSQIPSQNPAGDCPPGFVHQQQDLEIFSPSPDMPPGFDFGPNGRPAVPPKHLVKKIAGKHECVDRSTHIGEAFKHVTPSSDLNNTAPTHPQPAQSRQEAIPHGRRHIPVSSSSIKDRNCHGLTDPPDQASQETRADTSVSRVGALERDTKSSVHTGLGSHKKVVKAAVSRRNSTIDEYSFLKSDSSPVRPKKQVAEMPEKPKKLGNEKLERPATQVNGRLEGPKKSVNEKPQRPKKQVEEKLVRLKKQVDDTPEKLKKHVDEKIEKPKKHVDEKIEKLMKHVDEKAEKPKKHADEKSEKPKKHADEKPEKSKKHWDEKHEKQVGEKADILVKPGKHEKQVDEKAAKPEKPGKPEKHVDDKLGKPKKLVDEKLERSVKQFNGKPERSKKDGDAMPEKIEKQVDEKAGKFKKDVVGMPGKPVKQVHEKAGEPEKNVDEKAGKLKKHVNEMTQKPKIQVDEKSELKSIKDTDWQSDFRPSHVSALESDSSMRSQDTSNSAKHKRKISTDAICGGENHLLSMESKKARLNQGDTCIHEHDNGTSFSNDTRELGVQATVKMRTEEFPIADMVKEIKKKKKKKKRIREKDGDCSNVQDVCLPVLSHRDKLRQLLRSQLRQKVGSEGKGLTVESENVPADSDNKSKILANESADVSPSKGKLTDEGGHETASEEVDYKTMNVRSNFVAVEASGDVFHARKRLKRLKRLNKLDEEKDVQDLEKSCLVPAEEITFVSYVDEARRDYETGFRSRFPVTDCNLIDVDVKNPMSQYSKDEEVTGRSPGLKTLDETDTISLPSGRAPKSLNQEQEGPVERAAHTKDGHSSLVKKAVVTRYVPLATKKQRTSDALYAQGKVRRYSREDLQEVAVDSEDTHTLGTSGPDSLSVLKEQEPSAMDQALKPLTAAKEQASTLRTEHDVEFRTQILSNHDSICFERPESGRNASARTKKVKFGKSGKTLLEGRGNKSAMLIKSSWTATKFLEAASRTKLTKAKAHAQNESESHGLAKPEIKARNIGKLAGSDIIPTVPTSVGCARCSITGWEWRTWARDRAKRRLQRRVKTAIGKEVKQDLKKLRRATKRKETNVNNSVTTAVIAGLQAARKNRADMRKLAFAADGSDLLRFNMLKARKKQLKFQRSKIHDWGLVAAEPIEAEEFVIEYVGEVIRNRVTDIREKRYEAIGIGSSYMFRVDDEHTLDATRRGGLARFINHSCDPNCYTKIITVEGEKKVVIYSKQRIAPGEELTYDYKFSLEEVKIPCFCGAARYVLTLKMLFLVLLTLFFKSVKFVCMSLK</sequence>
<evidence type="ECO:0000256" key="3">
    <source>
        <dbReference type="ARBA" id="ARBA00022603"/>
    </source>
</evidence>
<dbReference type="SMART" id="SM00317">
    <property type="entry name" value="SET"/>
    <property type="match status" value="1"/>
</dbReference>
<keyword evidence="3" id="KW-0489">Methyltransferase</keyword>
<feature type="compositionally biased region" description="Basic and acidic residues" evidence="11">
    <location>
        <begin position="1000"/>
        <end position="1010"/>
    </location>
</feature>
<comment type="caution">
    <text evidence="14">The sequence shown here is derived from an EMBL/GenBank/DDBJ whole genome shotgun (WGS) entry which is preliminary data.</text>
</comment>
<dbReference type="Gene3D" id="2.170.270.10">
    <property type="entry name" value="SET domain"/>
    <property type="match status" value="1"/>
</dbReference>
<evidence type="ECO:0000256" key="6">
    <source>
        <dbReference type="ARBA" id="ARBA00022853"/>
    </source>
</evidence>
<dbReference type="InterPro" id="IPR037841">
    <property type="entry name" value="SET_SETD1A/B"/>
</dbReference>
<dbReference type="EMBL" id="CM026433">
    <property type="protein sequence ID" value="KAG0554760.1"/>
    <property type="molecule type" value="Genomic_DNA"/>
</dbReference>
<keyword evidence="7" id="KW-0805">Transcription regulation</keyword>
<keyword evidence="12" id="KW-1133">Transmembrane helix</keyword>
<proteinExistence type="predicted"/>
<name>A0A8T0G6V5_CERPU</name>